<sequence length="49" mass="5616">MTETNGMVSPCTIRRYCFKFVSTNDGSLQWLIIWDGGREVSTFLLKASR</sequence>
<reference evidence="2" key="1">
    <citation type="journal article" date="2011" name="PLoS Genet.">
        <title>Genomic analysis of the necrotrophic fungal pathogens Sclerotinia sclerotiorum and Botrytis cinerea.</title>
        <authorList>
            <person name="Amselem J."/>
            <person name="Cuomo C.A."/>
            <person name="van Kan J.A."/>
            <person name="Viaud M."/>
            <person name="Benito E.P."/>
            <person name="Couloux A."/>
            <person name="Coutinho P.M."/>
            <person name="de Vries R.P."/>
            <person name="Dyer P.S."/>
            <person name="Fillinger S."/>
            <person name="Fournier E."/>
            <person name="Gout L."/>
            <person name="Hahn M."/>
            <person name="Kohn L."/>
            <person name="Lapalu N."/>
            <person name="Plummer K.M."/>
            <person name="Pradier J.M."/>
            <person name="Quevillon E."/>
            <person name="Sharon A."/>
            <person name="Simon A."/>
            <person name="ten Have A."/>
            <person name="Tudzynski B."/>
            <person name="Tudzynski P."/>
            <person name="Wincker P."/>
            <person name="Andrew M."/>
            <person name="Anthouard V."/>
            <person name="Beever R.E."/>
            <person name="Beffa R."/>
            <person name="Benoit I."/>
            <person name="Bouzid O."/>
            <person name="Brault B."/>
            <person name="Chen Z."/>
            <person name="Choquer M."/>
            <person name="Collemare J."/>
            <person name="Cotton P."/>
            <person name="Danchin E.G."/>
            <person name="Da Silva C."/>
            <person name="Gautier A."/>
            <person name="Giraud C."/>
            <person name="Giraud T."/>
            <person name="Gonzalez C."/>
            <person name="Grossetete S."/>
            <person name="Guldener U."/>
            <person name="Henrissat B."/>
            <person name="Howlett B.J."/>
            <person name="Kodira C."/>
            <person name="Kretschmer M."/>
            <person name="Lappartient A."/>
            <person name="Leroch M."/>
            <person name="Levis C."/>
            <person name="Mauceli E."/>
            <person name="Neuveglise C."/>
            <person name="Oeser B."/>
            <person name="Pearson M."/>
            <person name="Poulain J."/>
            <person name="Poussereau N."/>
            <person name="Quesneville H."/>
            <person name="Rascle C."/>
            <person name="Schumacher J."/>
            <person name="Segurens B."/>
            <person name="Sexton A."/>
            <person name="Silva E."/>
            <person name="Sirven C."/>
            <person name="Soanes D.M."/>
            <person name="Talbot N.J."/>
            <person name="Templeton M."/>
            <person name="Yandava C."/>
            <person name="Yarden O."/>
            <person name="Zeng Q."/>
            <person name="Rollins J.A."/>
            <person name="Lebrun M.H."/>
            <person name="Dickman M."/>
        </authorList>
    </citation>
    <scope>NUCLEOTIDE SEQUENCE [LARGE SCALE GENOMIC DNA]</scope>
    <source>
        <strain evidence="2">ATCC 18683 / 1980 / Ss-1</strain>
    </source>
</reference>
<dbReference type="InParanoid" id="A7F5I2"/>
<keyword evidence="2" id="KW-1185">Reference proteome</keyword>
<accession>A7F5I2</accession>
<evidence type="ECO:0000313" key="2">
    <source>
        <dbReference type="Proteomes" id="UP000001312"/>
    </source>
</evidence>
<evidence type="ECO:0000313" key="1">
    <source>
        <dbReference type="EMBL" id="EDN98003.1"/>
    </source>
</evidence>
<dbReference type="RefSeq" id="XP_001586282.1">
    <property type="nucleotide sequence ID" value="XM_001586232.1"/>
</dbReference>
<name>A7F5I2_SCLS1</name>
<dbReference type="AlphaFoldDB" id="A7F5I2"/>
<dbReference type="GeneID" id="5482254"/>
<dbReference type="EMBL" id="CH476642">
    <property type="protein sequence ID" value="EDN98003.1"/>
    <property type="molecule type" value="Genomic_DNA"/>
</dbReference>
<organism evidence="1 2">
    <name type="scientific">Sclerotinia sclerotiorum (strain ATCC 18683 / 1980 / Ss-1)</name>
    <name type="common">White mold</name>
    <name type="synonym">Whetzelinia sclerotiorum</name>
    <dbReference type="NCBI Taxonomy" id="665079"/>
    <lineage>
        <taxon>Eukaryota</taxon>
        <taxon>Fungi</taxon>
        <taxon>Dikarya</taxon>
        <taxon>Ascomycota</taxon>
        <taxon>Pezizomycotina</taxon>
        <taxon>Leotiomycetes</taxon>
        <taxon>Helotiales</taxon>
        <taxon>Sclerotiniaceae</taxon>
        <taxon>Sclerotinia</taxon>
    </lineage>
</organism>
<gene>
    <name evidence="1" type="ORF">SS1G_12860</name>
</gene>
<protein>
    <submittedName>
        <fullName evidence="1">Uncharacterized protein</fullName>
    </submittedName>
</protein>
<dbReference type="Proteomes" id="UP000001312">
    <property type="component" value="Unassembled WGS sequence"/>
</dbReference>
<dbReference type="KEGG" id="ssl:SS1G_12860"/>
<proteinExistence type="predicted"/>